<sequence length="107" mass="11388">MSTWTNNQEPRRQEGADSRTQLELLMTLPAPTRSTSQTPEAMDLGSPPARPSTAGACGGLRLGQLYGAGTGLPVARPLFGAAVTRQEIDSFFLAAEQKLAMRRASAQ</sequence>
<gene>
    <name evidence="2" type="ORF">HXX76_004531</name>
</gene>
<proteinExistence type="predicted"/>
<evidence type="ECO:0000313" key="2">
    <source>
        <dbReference type="EMBL" id="KAG2439164.1"/>
    </source>
</evidence>
<organism evidence="2 3">
    <name type="scientific">Chlamydomonas incerta</name>
    <dbReference type="NCBI Taxonomy" id="51695"/>
    <lineage>
        <taxon>Eukaryota</taxon>
        <taxon>Viridiplantae</taxon>
        <taxon>Chlorophyta</taxon>
        <taxon>core chlorophytes</taxon>
        <taxon>Chlorophyceae</taxon>
        <taxon>CS clade</taxon>
        <taxon>Chlamydomonadales</taxon>
        <taxon>Chlamydomonadaceae</taxon>
        <taxon>Chlamydomonas</taxon>
    </lineage>
</organism>
<feature type="region of interest" description="Disordered" evidence="1">
    <location>
        <begin position="1"/>
        <end position="55"/>
    </location>
</feature>
<evidence type="ECO:0000256" key="1">
    <source>
        <dbReference type="SAM" id="MobiDB-lite"/>
    </source>
</evidence>
<reference evidence="2" key="1">
    <citation type="journal article" date="2020" name="bioRxiv">
        <title>Comparative genomics of Chlamydomonas.</title>
        <authorList>
            <person name="Craig R.J."/>
            <person name="Hasan A.R."/>
            <person name="Ness R.W."/>
            <person name="Keightley P.D."/>
        </authorList>
    </citation>
    <scope>NUCLEOTIDE SEQUENCE</scope>
    <source>
        <strain evidence="2">SAG 7.73</strain>
    </source>
</reference>
<name>A0A835T5E2_CHLIN</name>
<evidence type="ECO:0000313" key="3">
    <source>
        <dbReference type="Proteomes" id="UP000650467"/>
    </source>
</evidence>
<dbReference type="OrthoDB" id="533314at2759"/>
<dbReference type="EMBL" id="JAEHOC010000008">
    <property type="protein sequence ID" value="KAG2439164.1"/>
    <property type="molecule type" value="Genomic_DNA"/>
</dbReference>
<protein>
    <submittedName>
        <fullName evidence="2">Uncharacterized protein</fullName>
    </submittedName>
</protein>
<dbReference type="AlphaFoldDB" id="A0A835T5E2"/>
<accession>A0A835T5E2</accession>
<dbReference type="Proteomes" id="UP000650467">
    <property type="component" value="Unassembled WGS sequence"/>
</dbReference>
<comment type="caution">
    <text evidence="2">The sequence shown here is derived from an EMBL/GenBank/DDBJ whole genome shotgun (WGS) entry which is preliminary data.</text>
</comment>
<keyword evidence="3" id="KW-1185">Reference proteome</keyword>